<proteinExistence type="predicted"/>
<dbReference type="PROSITE" id="PS00022">
    <property type="entry name" value="EGF_1"/>
    <property type="match status" value="3"/>
</dbReference>
<dbReference type="GO" id="GO:0009986">
    <property type="term" value="C:cell surface"/>
    <property type="evidence" value="ECO:0007669"/>
    <property type="project" value="TreeGrafter"/>
</dbReference>
<dbReference type="CDD" id="cd00055">
    <property type="entry name" value="EGF_Lam"/>
    <property type="match status" value="1"/>
</dbReference>
<gene>
    <name evidence="7" type="ORF">EDS130_LOCUS34902</name>
</gene>
<dbReference type="InterPro" id="IPR050969">
    <property type="entry name" value="Dev_Signal_Modulators"/>
</dbReference>
<accession>A0A815JCW5</accession>
<feature type="disulfide bond" evidence="3">
    <location>
        <begin position="38"/>
        <end position="47"/>
    </location>
</feature>
<evidence type="ECO:0000256" key="5">
    <source>
        <dbReference type="SAM" id="SignalP"/>
    </source>
</evidence>
<feature type="disulfide bond" evidence="3">
    <location>
        <begin position="1194"/>
        <end position="1203"/>
    </location>
</feature>
<feature type="region of interest" description="Disordered" evidence="4">
    <location>
        <begin position="2857"/>
        <end position="2913"/>
    </location>
</feature>
<dbReference type="InterPro" id="IPR002049">
    <property type="entry name" value="LE_dom"/>
</dbReference>
<organism evidence="7 8">
    <name type="scientific">Adineta ricciae</name>
    <name type="common">Rotifer</name>
    <dbReference type="NCBI Taxonomy" id="249248"/>
    <lineage>
        <taxon>Eukaryota</taxon>
        <taxon>Metazoa</taxon>
        <taxon>Spiralia</taxon>
        <taxon>Gnathifera</taxon>
        <taxon>Rotifera</taxon>
        <taxon>Eurotatoria</taxon>
        <taxon>Bdelloidea</taxon>
        <taxon>Adinetida</taxon>
        <taxon>Adinetidae</taxon>
        <taxon>Adineta</taxon>
    </lineage>
</organism>
<dbReference type="PANTHER" id="PTHR14949">
    <property type="entry name" value="EGF-LIKE-DOMAIN, MULTIPLE 7, 8"/>
    <property type="match status" value="1"/>
</dbReference>
<dbReference type="PANTHER" id="PTHR14949:SF56">
    <property type="entry name" value="EGF-LIKE-DOMAIN, MULTIPLE 7"/>
    <property type="match status" value="1"/>
</dbReference>
<dbReference type="SUPFAM" id="SSF49899">
    <property type="entry name" value="Concanavalin A-like lectins/glucanases"/>
    <property type="match status" value="1"/>
</dbReference>
<dbReference type="SUPFAM" id="SSF81296">
    <property type="entry name" value="E set domains"/>
    <property type="match status" value="1"/>
</dbReference>
<dbReference type="PROSITE" id="PS50026">
    <property type="entry name" value="EGF_3"/>
    <property type="match status" value="2"/>
</dbReference>
<dbReference type="Gene3D" id="2.60.40.10">
    <property type="entry name" value="Immunoglobulins"/>
    <property type="match status" value="1"/>
</dbReference>
<feature type="domain" description="EGF-like" evidence="6">
    <location>
        <begin position="16"/>
        <end position="48"/>
    </location>
</feature>
<comment type="caution">
    <text evidence="7">The sequence shown here is derived from an EMBL/GenBank/DDBJ whole genome shotgun (WGS) entry which is preliminary data.</text>
</comment>
<evidence type="ECO:0000313" key="7">
    <source>
        <dbReference type="EMBL" id="CAF1380614.1"/>
    </source>
</evidence>
<evidence type="ECO:0000256" key="1">
    <source>
        <dbReference type="ARBA" id="ARBA00022729"/>
    </source>
</evidence>
<dbReference type="Pfam" id="PF01833">
    <property type="entry name" value="TIG"/>
    <property type="match status" value="1"/>
</dbReference>
<dbReference type="CDD" id="cd00054">
    <property type="entry name" value="EGF_CA"/>
    <property type="match status" value="1"/>
</dbReference>
<sequence length="2965" mass="331765">MYMIVLLFYSIFFCNVHAICNPECKNGATCNSDGTCTCPSDYIGTTCEIQSTNLCNDTELTNSTPIVSITFGAGSPQYSNATPNDFGFTTTYYQTFSGAIPDGYFAFVNSVPNDYSSWHNSARDHTGDAGGYMLLVNANYQTGQVYNYTVTDLIIGNRYQLSVWMANVVRSGFNQLKPNVLFQVRSPSIGNTLLAQIDSGPLSEYNTLNWLEYGLSFIAPTTSVVLLIISNAPGGYGADFALDDIQLRGCRSRGSNCISFWTMPSSDQTTYFTYVDANTNISGDSSRSVCAYFRASDLSAGDIIVDIGSPKSTWNGGCNKHFGIRIISDVLIEISGTCYGLDNNWFFVGPDTLFDGVFHQICVTYDHMSAKLCVYRDYQQATCITRTNGPYNTSQGNVRIGWEPNLYNQSTALGGVLIRSISLFDYVIEQDCVIQELNRKLSMNSITNMTMWPNSSELNTCNDHGIWHMGECNCNVEYDGQNCSTCDVGYLNYPDCYPCGHRQYSNVNCDRGNNTCGCDIFIRSAGIFCKECQPGYYAQQCTNDTQLFSVQPRIASDLSARDGVDIVLNGAYFYFSSIHHVLCQFQSSVFPSNVWTTEAIFANTSSVVCALSNYTEFHDIYVSLSLDNGTTWVNRAYSMCLCSISIQTTCPSNGSCSFGKCHFGSCECSQGYTGDHCDQCDTDYFFVVTNTSSGTRKCLPCFMFCQSNGTCNSSCMCEYGYTSEICDKCQENRFGPSCLPYPIIQSISPATIDDIGDMNITVYGINFNSTEFIGSRSCKYFSDTINRNASIVSALIINDSTIICKIPFKTLDTSVNWFLRLMINGTEQTYSTFQLSVSSTCPNSTNCYPNGRCQFRSCLCNSPYYGSSCELSSPPPIFSQLPVFIIHEFDSMTINISSYKVSGDLPFHYYFQIDQFNPMIDFYNNHLYLNETTGILNIYSALASLNNYNFTVFVTNVMGTTNLSVIIQILPSYNATIEWRRANQFISLNTASNLEYSINATRGNVSVKIWLNRSLQTIITVDDQGYYFGRYYFASNSFVGSLEIAGSHPAYDSSPEAQSILWVENLRIAISQWSYWLYTSYTNNISDFLTITNPGNFDLINITMNLIYDIPCIQQYSFIPSSITNLSAFSNQTISLYLLLNCSTTNQYVTLSLNESRVGSLATSAFIISSQWSCQTRNNCTNHGSCIGNETCSCNSIYSGDSCDKCASNLFAYPLCISCPICIHGQAQCNYSLATCNCIDDTRVYGSLCQYCHNGYYGPNCTQIPIVFSISPTSSLELTNRTDLTLYGDNFQNVSSFCQLIDSNNQSILISATFINNKQMSCILNSHSADTLTISILQNNVSITSLNTLTYRYLPSCPSTGCNHGQCIMGTCRCYYPYSGTNCSTLPIPPRLMIIPNFTIIEMSSFNLSLSQYLLQGESPLEWSLTGNIPRGLTINLFSSLIEWSSAIASIIDYTINVRVLQTSTGVIDQQTFSLIVPPTYNVTVHFRQSHESLTGILSKLIIDGQIHRYDNQTLRLDNLQANVWISIGNVRRELPSVQIPPTTNTFTAYYTPLSNEYGTLYVGGQHPADWKTNNFQDYLTLLGLKVQILTVDTLQMHAGEIYMNSFSSVAIISNPCNYSIDNLTYSLTSPKNVVSFYNLSSSNCNLTNIPPLTNCSISINIQFNQSGSGYLVFTFKNEIIKSIVLSFPVNVIADRAYFTINPTLTNLITSRNSQKFLSITVFNTGSFPLGPLTVTLPNQTYISVLTTNIPKVNKSENASFILLIQIPDSAPLSVFNVRGSVRDLTYSISQSFNIELTIIGSNRTLFDINFVCKDEFSYFGNNPVNLPNVTITITNQFLNEKYILQSNQTGYATITLTAGIYDIRAQALKHSSYQTIIRIDRDTTFNQDIVIFLQRIFVSYTFSVTKVSLEQTYSISLEAEYVAYVPAPVLVISPTIIDLDELAKNENITQIDLTFTNYGLIRLDNFQFYLPDSISNFKFSIRETISSSIEANSSIVIAVMIEHLSNHRVKRESLTEVVAKFEASYFCAGLRRIDGHLPVFKYIKSLLQYITSPNEWIRGGYSTVNISGSGQNIIDMWGNGNYLGSGGNGNGEGTWGNEIYLGGGDNSDSIITQVISFLSKSSTCESCVNSIRECIGSRLHIPSVEVEEEATHRREVEEEATHRREVAKEVIHLLEAAKEIYHCTINMLWKLYNYTASSSTSNVTRILSAILTVLNILSEFVDCSNELKQLLRKIPWLGEIICFKDIVGDCLSLISNSEQRKRRSLSNDAEIAKSQLASIIPIMDNFREMFILGYGNADWLDLDCVDDSWEDAFRRSQQLTSDEGYLISIQEYNDLILIPHQCVNRTQTHDRILYYNRTISFYSLGINESNSLANNYLPFMNRSEFDRRLSQYYRDTNYTYSLGYSNIIEAQLNIFNNYLKVFSDSPIGVCATVTIRILQQFTITRQGFNAELIIDNSGGDTLYNIHVTLIVYTENQTNATDRFSIGDPQITGDLYNTNLLPGGTGQMNWLLIPYSSAAPIQTTLYRVGGQLSYTIDGEVVNITLQPDSIFVEPEARLDIAYFLEQNIIGLDPLSNESIASQPFILAVIITNNGYGLVENFRITSGQPTIVDNQKGLPINFRIIGMKVNKEQRFNVELSTTFGDLSPFTTSIVTWTFLSSFKGYFRNFTASYIQTNPNGDSKLSLINSLTTYRLQKIVSLDILLSQLNDSQYDYLVNELDGKERVYSSTNATLSFPVHLVSSFIQYYSIDYFTQRLIIIVNHNQTLDSSFIHIIFQNLYPQYLLISSKRINNNIDITINTWLTHNIDHLQTGDLIEDSIHIFDKTPLESNVTYEIILRSTQLPSTLSLSSIISTEMTTSQSDRTQTMMNSTVTSVTQSSSIPENSIYTDETDTSTSKHHQSSSSDLSTRQSSQLTDEIKSSTISTLTFQTSHTQNFTSGGLIVFKNSYIQYILSFSINIIFQIIF</sequence>
<dbReference type="CDD" id="cd00603">
    <property type="entry name" value="IPT_PCSR"/>
    <property type="match status" value="1"/>
</dbReference>
<protein>
    <recommendedName>
        <fullName evidence="6">EGF-like domain-containing protein</fullName>
    </recommendedName>
</protein>
<evidence type="ECO:0000259" key="6">
    <source>
        <dbReference type="PROSITE" id="PS50026"/>
    </source>
</evidence>
<comment type="caution">
    <text evidence="3">Lacks conserved residue(s) required for the propagation of feature annotation.</text>
</comment>
<dbReference type="Proteomes" id="UP000663852">
    <property type="component" value="Unassembled WGS sequence"/>
</dbReference>
<dbReference type="GO" id="GO:0005576">
    <property type="term" value="C:extracellular region"/>
    <property type="evidence" value="ECO:0007669"/>
    <property type="project" value="TreeGrafter"/>
</dbReference>
<dbReference type="GO" id="GO:0005102">
    <property type="term" value="F:signaling receptor binding"/>
    <property type="evidence" value="ECO:0007669"/>
    <property type="project" value="TreeGrafter"/>
</dbReference>
<dbReference type="Gene3D" id="2.10.25.10">
    <property type="entry name" value="Laminin"/>
    <property type="match status" value="1"/>
</dbReference>
<evidence type="ECO:0000256" key="2">
    <source>
        <dbReference type="ARBA" id="ARBA00023157"/>
    </source>
</evidence>
<feature type="signal peptide" evidence="5">
    <location>
        <begin position="1"/>
        <end position="18"/>
    </location>
</feature>
<evidence type="ECO:0000256" key="4">
    <source>
        <dbReference type="SAM" id="MobiDB-lite"/>
    </source>
</evidence>
<dbReference type="PROSITE" id="PS01248">
    <property type="entry name" value="EGF_LAM_1"/>
    <property type="match status" value="2"/>
</dbReference>
<name>A0A815JCW5_ADIRI</name>
<dbReference type="OrthoDB" id="18487at2759"/>
<dbReference type="InterPro" id="IPR013783">
    <property type="entry name" value="Ig-like_fold"/>
</dbReference>
<evidence type="ECO:0000313" key="8">
    <source>
        <dbReference type="Proteomes" id="UP000663852"/>
    </source>
</evidence>
<feature type="compositionally biased region" description="Low complexity" evidence="4">
    <location>
        <begin position="2901"/>
        <end position="2913"/>
    </location>
</feature>
<feature type="compositionally biased region" description="Low complexity" evidence="4">
    <location>
        <begin position="2857"/>
        <end position="2880"/>
    </location>
</feature>
<feature type="disulfide bond" evidence="3">
    <location>
        <begin position="20"/>
        <end position="30"/>
    </location>
</feature>
<dbReference type="Gene3D" id="2.60.120.200">
    <property type="match status" value="1"/>
</dbReference>
<dbReference type="InterPro" id="IPR002909">
    <property type="entry name" value="IPT_dom"/>
</dbReference>
<dbReference type="EMBL" id="CAJNOJ010000299">
    <property type="protein sequence ID" value="CAF1380614.1"/>
    <property type="molecule type" value="Genomic_DNA"/>
</dbReference>
<feature type="chain" id="PRO_5032267836" description="EGF-like domain-containing protein" evidence="5">
    <location>
        <begin position="19"/>
        <end position="2965"/>
    </location>
</feature>
<reference evidence="7" key="1">
    <citation type="submission" date="2021-02" db="EMBL/GenBank/DDBJ databases">
        <authorList>
            <person name="Nowell W R."/>
        </authorList>
    </citation>
    <scope>NUCLEOTIDE SEQUENCE</scope>
</reference>
<feature type="domain" description="EGF-like" evidence="6">
    <location>
        <begin position="1170"/>
        <end position="1204"/>
    </location>
</feature>
<keyword evidence="2 3" id="KW-1015">Disulfide bond</keyword>
<dbReference type="SMART" id="SM00181">
    <property type="entry name" value="EGF"/>
    <property type="match status" value="7"/>
</dbReference>
<dbReference type="InterPro" id="IPR013320">
    <property type="entry name" value="ConA-like_dom_sf"/>
</dbReference>
<keyword evidence="1 5" id="KW-0732">Signal</keyword>
<evidence type="ECO:0000256" key="3">
    <source>
        <dbReference type="PROSITE-ProRule" id="PRU00076"/>
    </source>
</evidence>
<dbReference type="InterPro" id="IPR000742">
    <property type="entry name" value="EGF"/>
</dbReference>
<dbReference type="InterPro" id="IPR014756">
    <property type="entry name" value="Ig_E-set"/>
</dbReference>
<keyword evidence="3" id="KW-0245">EGF-like domain</keyword>